<dbReference type="GO" id="GO:0009279">
    <property type="term" value="C:cell outer membrane"/>
    <property type="evidence" value="ECO:0007669"/>
    <property type="project" value="UniProtKB-SubCell"/>
</dbReference>
<organism evidence="8 9">
    <name type="scientific">Chitinophaga arvensicola</name>
    <dbReference type="NCBI Taxonomy" id="29529"/>
    <lineage>
        <taxon>Bacteria</taxon>
        <taxon>Pseudomonadati</taxon>
        <taxon>Bacteroidota</taxon>
        <taxon>Chitinophagia</taxon>
        <taxon>Chitinophagales</taxon>
        <taxon>Chitinophagaceae</taxon>
        <taxon>Chitinophaga</taxon>
    </lineage>
</organism>
<name>A0A1I0SDE3_9BACT</name>
<feature type="domain" description="SusD-like N-terminal" evidence="7">
    <location>
        <begin position="26"/>
        <end position="215"/>
    </location>
</feature>
<accession>A0A1I0SDE3</accession>
<keyword evidence="5" id="KW-0998">Cell outer membrane</keyword>
<evidence type="ECO:0000259" key="7">
    <source>
        <dbReference type="Pfam" id="PF14322"/>
    </source>
</evidence>
<dbReference type="EMBL" id="FOJG01000002">
    <property type="protein sequence ID" value="SEW53980.1"/>
    <property type="molecule type" value="Genomic_DNA"/>
</dbReference>
<dbReference type="AlphaFoldDB" id="A0A1I0SDE3"/>
<evidence type="ECO:0000256" key="4">
    <source>
        <dbReference type="ARBA" id="ARBA00023136"/>
    </source>
</evidence>
<dbReference type="Pfam" id="PF14322">
    <property type="entry name" value="SusD-like_3"/>
    <property type="match status" value="1"/>
</dbReference>
<sequence length="465" mass="52471">MKQFTSYIATGILSVSLLSSCTKDLLDKKPISQSETATLEPLLLGAYDNLYDEYYTSDFLTNGDVMADNAYAGGDNANNFAIDKFTVNAINANIKRDWRYLYTDIKNCNLILTMDSSLPDKGLTPERRNQILGEASFLRAWHYFNLIRSWKEIPIVTSIPTDLQSTYVSKKSADEVYAFIIKDLEYALTRVKERDDSTSGKATKGAVNALLAKVYAQKPNPDWNKVVTYCDAVTAGGYDLVPDYATLFTLAGKNSIESIWETQFDGVLHQNWVTGMNTPFMWGDWKKFNIPSHTIVAAFDAEGDAVRKAASIKFVNTSWTDDYWPQPVPVINKYNDGDGKSNTYRLRYADILLMKAEALTELNKLDNTADGAQYYINKIRHRAKLGDTPATTQAALRLAVEKERQLELCFEGHRWYDLIRTNRAIAVMNAQKDGHGNNLNYNVTADKLYFPISQDEIDSNPNINK</sequence>
<dbReference type="Proteomes" id="UP000199310">
    <property type="component" value="Unassembled WGS sequence"/>
</dbReference>
<evidence type="ECO:0000259" key="6">
    <source>
        <dbReference type="Pfam" id="PF07980"/>
    </source>
</evidence>
<comment type="similarity">
    <text evidence="2">Belongs to the SusD family.</text>
</comment>
<dbReference type="Gene3D" id="1.25.40.390">
    <property type="match status" value="1"/>
</dbReference>
<dbReference type="CDD" id="cd08977">
    <property type="entry name" value="SusD"/>
    <property type="match status" value="1"/>
</dbReference>
<keyword evidence="9" id="KW-1185">Reference proteome</keyword>
<dbReference type="InterPro" id="IPR012944">
    <property type="entry name" value="SusD_RagB_dom"/>
</dbReference>
<dbReference type="STRING" id="29529.SAMN04488122_5818"/>
<proteinExistence type="inferred from homology"/>
<evidence type="ECO:0000256" key="2">
    <source>
        <dbReference type="ARBA" id="ARBA00006275"/>
    </source>
</evidence>
<dbReference type="OrthoDB" id="9792139at2"/>
<reference evidence="9" key="1">
    <citation type="submission" date="2016-10" db="EMBL/GenBank/DDBJ databases">
        <authorList>
            <person name="Varghese N."/>
            <person name="Submissions S."/>
        </authorList>
    </citation>
    <scope>NUCLEOTIDE SEQUENCE [LARGE SCALE GENOMIC DNA]</scope>
    <source>
        <strain evidence="9">DSM 3695</strain>
    </source>
</reference>
<dbReference type="InterPro" id="IPR033985">
    <property type="entry name" value="SusD-like_N"/>
</dbReference>
<gene>
    <name evidence="8" type="ORF">SAMN04488122_5818</name>
</gene>
<protein>
    <submittedName>
        <fullName evidence="8">Starch-binding associating with outer membrane</fullName>
    </submittedName>
</protein>
<dbReference type="PROSITE" id="PS51257">
    <property type="entry name" value="PROKAR_LIPOPROTEIN"/>
    <property type="match status" value="1"/>
</dbReference>
<dbReference type="RefSeq" id="WP_089901498.1">
    <property type="nucleotide sequence ID" value="NZ_FOJG01000002.1"/>
</dbReference>
<dbReference type="InterPro" id="IPR011990">
    <property type="entry name" value="TPR-like_helical_dom_sf"/>
</dbReference>
<dbReference type="SUPFAM" id="SSF48452">
    <property type="entry name" value="TPR-like"/>
    <property type="match status" value="1"/>
</dbReference>
<evidence type="ECO:0000256" key="1">
    <source>
        <dbReference type="ARBA" id="ARBA00004442"/>
    </source>
</evidence>
<evidence type="ECO:0000313" key="8">
    <source>
        <dbReference type="EMBL" id="SEW53980.1"/>
    </source>
</evidence>
<keyword evidence="3" id="KW-0732">Signal</keyword>
<evidence type="ECO:0000256" key="3">
    <source>
        <dbReference type="ARBA" id="ARBA00022729"/>
    </source>
</evidence>
<comment type="subcellular location">
    <subcellularLocation>
        <location evidence="1">Cell outer membrane</location>
    </subcellularLocation>
</comment>
<evidence type="ECO:0000256" key="5">
    <source>
        <dbReference type="ARBA" id="ARBA00023237"/>
    </source>
</evidence>
<keyword evidence="4" id="KW-0472">Membrane</keyword>
<dbReference type="Pfam" id="PF07980">
    <property type="entry name" value="SusD_RagB"/>
    <property type="match status" value="1"/>
</dbReference>
<feature type="domain" description="RagB/SusD" evidence="6">
    <location>
        <begin position="332"/>
        <end position="464"/>
    </location>
</feature>
<evidence type="ECO:0000313" key="9">
    <source>
        <dbReference type="Proteomes" id="UP000199310"/>
    </source>
</evidence>